<accession>A0AAD9S1G5</accession>
<organism evidence="2 3">
    <name type="scientific">Phomopsis amygdali</name>
    <name type="common">Fusicoccum amygdali</name>
    <dbReference type="NCBI Taxonomy" id="1214568"/>
    <lineage>
        <taxon>Eukaryota</taxon>
        <taxon>Fungi</taxon>
        <taxon>Dikarya</taxon>
        <taxon>Ascomycota</taxon>
        <taxon>Pezizomycotina</taxon>
        <taxon>Sordariomycetes</taxon>
        <taxon>Sordariomycetidae</taxon>
        <taxon>Diaporthales</taxon>
        <taxon>Diaporthaceae</taxon>
        <taxon>Diaporthe</taxon>
    </lineage>
</organism>
<feature type="compositionally biased region" description="Basic and acidic residues" evidence="1">
    <location>
        <begin position="64"/>
        <end position="75"/>
    </location>
</feature>
<evidence type="ECO:0000313" key="3">
    <source>
        <dbReference type="Proteomes" id="UP001265746"/>
    </source>
</evidence>
<feature type="compositionally biased region" description="Basic and acidic residues" evidence="1">
    <location>
        <begin position="93"/>
        <end position="104"/>
    </location>
</feature>
<evidence type="ECO:0000313" key="2">
    <source>
        <dbReference type="EMBL" id="KAK2596592.1"/>
    </source>
</evidence>
<evidence type="ECO:0000256" key="1">
    <source>
        <dbReference type="SAM" id="MobiDB-lite"/>
    </source>
</evidence>
<dbReference type="EMBL" id="JAUJFL010000011">
    <property type="protein sequence ID" value="KAK2596592.1"/>
    <property type="molecule type" value="Genomic_DNA"/>
</dbReference>
<proteinExistence type="predicted"/>
<dbReference type="AlphaFoldDB" id="A0AAD9S1G5"/>
<feature type="compositionally biased region" description="Polar residues" evidence="1">
    <location>
        <begin position="32"/>
        <end position="49"/>
    </location>
</feature>
<gene>
    <name evidence="2" type="ORF">N8I77_013473</name>
</gene>
<feature type="region of interest" description="Disordered" evidence="1">
    <location>
        <begin position="1"/>
        <end position="104"/>
    </location>
</feature>
<sequence length="104" mass="11207">MADSNTWSTQAQDGFKESHHTPGGDGCGHGQQIPSVNQQGEESAGARTSSYHHDSLACAIQNEDAERRAKRRAEELAASLRPFKKQRPSGRSSDSHRDTTGTGS</sequence>
<name>A0AAD9S1G5_PHOAM</name>
<keyword evidence="3" id="KW-1185">Reference proteome</keyword>
<protein>
    <submittedName>
        <fullName evidence="2">Uncharacterized protein</fullName>
    </submittedName>
</protein>
<feature type="compositionally biased region" description="Polar residues" evidence="1">
    <location>
        <begin position="1"/>
        <end position="12"/>
    </location>
</feature>
<comment type="caution">
    <text evidence="2">The sequence shown here is derived from an EMBL/GenBank/DDBJ whole genome shotgun (WGS) entry which is preliminary data.</text>
</comment>
<dbReference type="Proteomes" id="UP001265746">
    <property type="component" value="Unassembled WGS sequence"/>
</dbReference>
<reference evidence="2" key="1">
    <citation type="submission" date="2023-06" db="EMBL/GenBank/DDBJ databases">
        <authorList>
            <person name="Noh H."/>
        </authorList>
    </citation>
    <scope>NUCLEOTIDE SEQUENCE</scope>
    <source>
        <strain evidence="2">DUCC20226</strain>
    </source>
</reference>